<evidence type="ECO:0000256" key="3">
    <source>
        <dbReference type="ARBA" id="ARBA00022692"/>
    </source>
</evidence>
<evidence type="ECO:0000256" key="6">
    <source>
        <dbReference type="SAM" id="Phobius"/>
    </source>
</evidence>
<dbReference type="NCBIfam" id="TIGR04408">
    <property type="entry name" value="LptG_lptG"/>
    <property type="match status" value="1"/>
</dbReference>
<feature type="transmembrane region" description="Helical" evidence="6">
    <location>
        <begin position="7"/>
        <end position="30"/>
    </location>
</feature>
<evidence type="ECO:0000313" key="8">
    <source>
        <dbReference type="Proteomes" id="UP000248395"/>
    </source>
</evidence>
<gene>
    <name evidence="7" type="ORF">DFR38_10782</name>
</gene>
<dbReference type="AlphaFoldDB" id="A0A318JJU8"/>
<feature type="transmembrane region" description="Helical" evidence="6">
    <location>
        <begin position="103"/>
        <end position="126"/>
    </location>
</feature>
<organism evidence="7 8">
    <name type="scientific">Aquitalea magnusonii</name>
    <dbReference type="NCBI Taxonomy" id="332411"/>
    <lineage>
        <taxon>Bacteria</taxon>
        <taxon>Pseudomonadati</taxon>
        <taxon>Pseudomonadota</taxon>
        <taxon>Betaproteobacteria</taxon>
        <taxon>Neisseriales</taxon>
        <taxon>Chromobacteriaceae</taxon>
        <taxon>Aquitalea</taxon>
    </lineage>
</organism>
<dbReference type="InterPro" id="IPR005495">
    <property type="entry name" value="LptG/LptF_permease"/>
</dbReference>
<evidence type="ECO:0000256" key="5">
    <source>
        <dbReference type="ARBA" id="ARBA00023136"/>
    </source>
</evidence>
<comment type="caution">
    <text evidence="7">The sequence shown here is derived from an EMBL/GenBank/DDBJ whole genome shotgun (WGS) entry which is preliminary data.</text>
</comment>
<evidence type="ECO:0000313" key="7">
    <source>
        <dbReference type="EMBL" id="PXX48297.1"/>
    </source>
</evidence>
<feature type="transmembrane region" description="Helical" evidence="6">
    <location>
        <begin position="64"/>
        <end position="82"/>
    </location>
</feature>
<feature type="transmembrane region" description="Helical" evidence="6">
    <location>
        <begin position="303"/>
        <end position="322"/>
    </location>
</feature>
<evidence type="ECO:0000256" key="4">
    <source>
        <dbReference type="ARBA" id="ARBA00022989"/>
    </source>
</evidence>
<dbReference type="InterPro" id="IPR030923">
    <property type="entry name" value="LptG"/>
</dbReference>
<dbReference type="GO" id="GO:0043190">
    <property type="term" value="C:ATP-binding cassette (ABC) transporter complex"/>
    <property type="evidence" value="ECO:0007669"/>
    <property type="project" value="InterPro"/>
</dbReference>
<feature type="transmembrane region" description="Helical" evidence="6">
    <location>
        <begin position="269"/>
        <end position="291"/>
    </location>
</feature>
<dbReference type="GO" id="GO:0055085">
    <property type="term" value="P:transmembrane transport"/>
    <property type="evidence" value="ECO:0007669"/>
    <property type="project" value="InterPro"/>
</dbReference>
<keyword evidence="5 6" id="KW-0472">Membrane</keyword>
<keyword evidence="3 6" id="KW-0812">Transmembrane</keyword>
<dbReference type="RefSeq" id="WP_059284948.1">
    <property type="nucleotide sequence ID" value="NZ_LNQU01000011.1"/>
</dbReference>
<dbReference type="OrthoDB" id="9776227at2"/>
<dbReference type="EMBL" id="QJKC01000007">
    <property type="protein sequence ID" value="PXX48297.1"/>
    <property type="molecule type" value="Genomic_DNA"/>
</dbReference>
<keyword evidence="8" id="KW-1185">Reference proteome</keyword>
<keyword evidence="2" id="KW-1003">Cell membrane</keyword>
<protein>
    <submittedName>
        <fullName evidence="7">Lipopolysaccharide export system permease protein</fullName>
    </submittedName>
</protein>
<dbReference type="PANTHER" id="PTHR33529:SF2">
    <property type="entry name" value="LIPOPOLYSACCHARIDE EXPORT SYSTEM PERMEASE PROTEIN LPTG"/>
    <property type="match status" value="1"/>
</dbReference>
<feature type="transmembrane region" description="Helical" evidence="6">
    <location>
        <begin position="334"/>
        <end position="353"/>
    </location>
</feature>
<accession>A0A318JJU8</accession>
<evidence type="ECO:0000256" key="2">
    <source>
        <dbReference type="ARBA" id="ARBA00022475"/>
    </source>
</evidence>
<sequence>MKLIYRYIISALTQSTLFTLAALLGLYGFFDIIHEVPDLNQGGYHIGKMLAYIAMQAPGHAYELMPLAVLIGGMVAMTQLASSSEYTVIRTCGITLAQIARTLLLFGLGFAILTTALGEFISPYSLQQAERMKLSAMRSMVAQEFRSGIWVKDNNNFINVHEMLPDTTLLGVRIYTYDDNYQLVTTRYAERGNFLRGTHIWQLSNVVETHLYADHTESKSVPLAQWSSIIEPDILNVLLVVPEQMSALSLMKYIEHLSANKQQTQRYDIALWGKLFYPLACVSMALVALAFTPQQRRHGQLGLKLFAGICLGVGFHFINRLFGHLGLLYNWNPVISATVPTLLFLFAGIALILKQERR</sequence>
<dbReference type="PANTHER" id="PTHR33529">
    <property type="entry name" value="SLR0882 PROTEIN-RELATED"/>
    <property type="match status" value="1"/>
</dbReference>
<dbReference type="GO" id="GO:0015920">
    <property type="term" value="P:lipopolysaccharide transport"/>
    <property type="evidence" value="ECO:0007669"/>
    <property type="project" value="TreeGrafter"/>
</dbReference>
<dbReference type="Proteomes" id="UP000248395">
    <property type="component" value="Unassembled WGS sequence"/>
</dbReference>
<name>A0A318JJU8_9NEIS</name>
<dbReference type="Pfam" id="PF03739">
    <property type="entry name" value="LptF_LptG"/>
    <property type="match status" value="1"/>
</dbReference>
<keyword evidence="4 6" id="KW-1133">Transmembrane helix</keyword>
<comment type="subcellular location">
    <subcellularLocation>
        <location evidence="1">Cell membrane</location>
        <topology evidence="1">Multi-pass membrane protein</topology>
    </subcellularLocation>
</comment>
<reference evidence="7 8" key="1">
    <citation type="submission" date="2018-05" db="EMBL/GenBank/DDBJ databases">
        <title>Genomic Encyclopedia of Type Strains, Phase IV (KMG-IV): sequencing the most valuable type-strain genomes for metagenomic binning, comparative biology and taxonomic classification.</title>
        <authorList>
            <person name="Goeker M."/>
        </authorList>
    </citation>
    <scope>NUCLEOTIDE SEQUENCE [LARGE SCALE GENOMIC DNA]</scope>
    <source>
        <strain evidence="7 8">DSM 25134</strain>
    </source>
</reference>
<proteinExistence type="predicted"/>
<evidence type="ECO:0000256" key="1">
    <source>
        <dbReference type="ARBA" id="ARBA00004651"/>
    </source>
</evidence>